<dbReference type="PANTHER" id="PTHR46871:SF1">
    <property type="entry name" value="BROMO-ADJACENT HOMOLOGY (BAH) DOMAIN-CONTAINING PROTEIN"/>
    <property type="match status" value="1"/>
</dbReference>
<dbReference type="Pfam" id="PF07500">
    <property type="entry name" value="TFIIS_M"/>
    <property type="match status" value="1"/>
</dbReference>
<dbReference type="GO" id="GO:0003682">
    <property type="term" value="F:chromatin binding"/>
    <property type="evidence" value="ECO:0007669"/>
    <property type="project" value="InterPro"/>
</dbReference>
<dbReference type="InterPro" id="IPR003618">
    <property type="entry name" value="TFIIS_cen_dom"/>
</dbReference>
<dbReference type="InterPro" id="IPR036575">
    <property type="entry name" value="TFIIS_cen_dom_sf"/>
</dbReference>
<feature type="region of interest" description="Disordered" evidence="1">
    <location>
        <begin position="369"/>
        <end position="390"/>
    </location>
</feature>
<feature type="compositionally biased region" description="Basic and acidic residues" evidence="1">
    <location>
        <begin position="52"/>
        <end position="75"/>
    </location>
</feature>
<feature type="domain" description="BAH" evidence="2">
    <location>
        <begin position="128"/>
        <end position="247"/>
    </location>
</feature>
<dbReference type="AlphaFoldDB" id="A0AAN7RKG7"/>
<dbReference type="Gene3D" id="1.10.472.30">
    <property type="entry name" value="Transcription elongation factor S-II, central domain"/>
    <property type="match status" value="1"/>
</dbReference>
<proteinExistence type="predicted"/>
<evidence type="ECO:0000313" key="4">
    <source>
        <dbReference type="EMBL" id="KAK4801286.1"/>
    </source>
</evidence>
<evidence type="ECO:0000313" key="5">
    <source>
        <dbReference type="Proteomes" id="UP001346149"/>
    </source>
</evidence>
<comment type="caution">
    <text evidence="4">The sequence shown here is derived from an EMBL/GenBank/DDBJ whole genome shotgun (WGS) entry which is preliminary data.</text>
</comment>
<dbReference type="PROSITE" id="PS51321">
    <property type="entry name" value="TFIIS_CENTRAL"/>
    <property type="match status" value="1"/>
</dbReference>
<dbReference type="Pfam" id="PF01426">
    <property type="entry name" value="BAH"/>
    <property type="match status" value="1"/>
</dbReference>
<dbReference type="SMART" id="SM00510">
    <property type="entry name" value="TFS2M"/>
    <property type="match status" value="1"/>
</dbReference>
<feature type="region of interest" description="Disordered" evidence="1">
    <location>
        <begin position="1"/>
        <end position="98"/>
    </location>
</feature>
<dbReference type="GO" id="GO:0006351">
    <property type="term" value="P:DNA-templated transcription"/>
    <property type="evidence" value="ECO:0007669"/>
    <property type="project" value="InterPro"/>
</dbReference>
<gene>
    <name evidence="4" type="ORF">SAY86_021773</name>
</gene>
<name>A0AAN7RKG7_TRANT</name>
<dbReference type="PANTHER" id="PTHR46871">
    <property type="entry name" value="BROMO-ADJACENT HOMOLOGY (BAH) DOMAIN-CONTAINING PROTEIN"/>
    <property type="match status" value="1"/>
</dbReference>
<dbReference type="EMBL" id="JAXQNO010000003">
    <property type="protein sequence ID" value="KAK4801286.1"/>
    <property type="molecule type" value="Genomic_DNA"/>
</dbReference>
<dbReference type="Gene3D" id="2.30.30.490">
    <property type="match status" value="1"/>
</dbReference>
<dbReference type="SUPFAM" id="SSF46942">
    <property type="entry name" value="Elongation factor TFIIS domain 2"/>
    <property type="match status" value="1"/>
</dbReference>
<feature type="compositionally biased region" description="Acidic residues" evidence="1">
    <location>
        <begin position="78"/>
        <end position="98"/>
    </location>
</feature>
<sequence>MGNRRLAQLVTSDDDDESPCVFARGSRPANDVKGGGEAESNNKRRRIVKIPDAGKEESKLGVEEEKEEAEDKNLEDALGSEEEEEEQNGVEEVEDEIEDARPIGDPVTITGKGRGRKEHYETFEYDGNRYELEDPVLLVPEEKDQKPYVAIIKDITQTKGKSLMVTGQWFYRPEEAERKGGGSWQSNDTRELFYSFHRDDVPAESVMHKCVVHFVPKNKQLPIRKQHPGFIVQKVYDTVERKLWKLTDKDYEDSKQHEIDLLVQKTMARLGDLPDIEPEEVSHEQEELLKSKRSFRKRNVSPIDVQREEDVASQQLRAETPGSCPSNASEYTAILAKFNALTGDTHRDRCLEKLLQGVQYICNPEGNKIEGDKCPDVSNGSQEKDQKNSKSLIWPDEAVSAVTALEKASHDALSSDSQKYNQKLRQLVFNLKNSAVLARRFLNGELEPSKILNMSPNELKEGLTAEETATKEPEESSQMQMVDCICSRCREFSVVLRAIIHAGHGDRYQLECKSCGHSWFASWDAVSKLTINGPGSVTNVGTAPWATAKFENVEKQLASPSGETGKPSGANDALSKSIEPYMPVLERQKSMVDKPSKTADETPEPSSKKVD</sequence>
<dbReference type="SMART" id="SM00439">
    <property type="entry name" value="BAH"/>
    <property type="match status" value="1"/>
</dbReference>
<feature type="region of interest" description="Disordered" evidence="1">
    <location>
        <begin position="556"/>
        <end position="611"/>
    </location>
</feature>
<evidence type="ECO:0000259" key="2">
    <source>
        <dbReference type="PROSITE" id="PS51038"/>
    </source>
</evidence>
<organism evidence="4 5">
    <name type="scientific">Trapa natans</name>
    <name type="common">Water chestnut</name>
    <dbReference type="NCBI Taxonomy" id="22666"/>
    <lineage>
        <taxon>Eukaryota</taxon>
        <taxon>Viridiplantae</taxon>
        <taxon>Streptophyta</taxon>
        <taxon>Embryophyta</taxon>
        <taxon>Tracheophyta</taxon>
        <taxon>Spermatophyta</taxon>
        <taxon>Magnoliopsida</taxon>
        <taxon>eudicotyledons</taxon>
        <taxon>Gunneridae</taxon>
        <taxon>Pentapetalae</taxon>
        <taxon>rosids</taxon>
        <taxon>malvids</taxon>
        <taxon>Myrtales</taxon>
        <taxon>Lythraceae</taxon>
        <taxon>Trapa</taxon>
    </lineage>
</organism>
<dbReference type="PROSITE" id="PS51038">
    <property type="entry name" value="BAH"/>
    <property type="match status" value="1"/>
</dbReference>
<dbReference type="CDD" id="cd04713">
    <property type="entry name" value="BAH_plant_3"/>
    <property type="match status" value="1"/>
</dbReference>
<dbReference type="InterPro" id="IPR001025">
    <property type="entry name" value="BAH_dom"/>
</dbReference>
<reference evidence="4 5" key="1">
    <citation type="journal article" date="2023" name="Hortic Res">
        <title>Pangenome of water caltrop reveals structural variations and asymmetric subgenome divergence after allopolyploidization.</title>
        <authorList>
            <person name="Zhang X."/>
            <person name="Chen Y."/>
            <person name="Wang L."/>
            <person name="Yuan Y."/>
            <person name="Fang M."/>
            <person name="Shi L."/>
            <person name="Lu R."/>
            <person name="Comes H.P."/>
            <person name="Ma Y."/>
            <person name="Chen Y."/>
            <person name="Huang G."/>
            <person name="Zhou Y."/>
            <person name="Zheng Z."/>
            <person name="Qiu Y."/>
        </authorList>
    </citation>
    <scope>NUCLEOTIDE SEQUENCE [LARGE SCALE GENOMIC DNA]</scope>
    <source>
        <strain evidence="4">F231</strain>
    </source>
</reference>
<feature type="domain" description="TFIIS central" evidence="3">
    <location>
        <begin position="346"/>
        <end position="487"/>
    </location>
</feature>
<dbReference type="Proteomes" id="UP001346149">
    <property type="component" value="Unassembled WGS sequence"/>
</dbReference>
<dbReference type="InterPro" id="IPR043151">
    <property type="entry name" value="BAH_sf"/>
</dbReference>
<evidence type="ECO:0000256" key="1">
    <source>
        <dbReference type="SAM" id="MobiDB-lite"/>
    </source>
</evidence>
<evidence type="ECO:0000259" key="3">
    <source>
        <dbReference type="PROSITE" id="PS51321"/>
    </source>
</evidence>
<accession>A0AAN7RKG7</accession>
<keyword evidence="5" id="KW-1185">Reference proteome</keyword>
<protein>
    <submittedName>
        <fullName evidence="4">Uncharacterized protein</fullName>
    </submittedName>
</protein>
<feature type="compositionally biased region" description="Basic and acidic residues" evidence="1">
    <location>
        <begin position="586"/>
        <end position="611"/>
    </location>
</feature>